<evidence type="ECO:0000313" key="2">
    <source>
        <dbReference type="EMBL" id="JAC19636.1"/>
    </source>
</evidence>
<protein>
    <recommendedName>
        <fullName evidence="3">Secreted protein</fullName>
    </recommendedName>
</protein>
<name>A0A023FCS8_AMBCJ</name>
<keyword evidence="1" id="KW-0732">Signal</keyword>
<sequence length="124" mass="14311">MRSLIFLTLLALISSTLALVVQVNTRNGTKYIHLNETFFDALPEECPNNETENCSYRTACYCLPPPSGYLRLGGYIYSPEHNKCFEYRNLDHGCNSFRKKQDCIKECVYGKRPRPPKALRIKKN</sequence>
<dbReference type="AlphaFoldDB" id="A0A023FCS8"/>
<proteinExistence type="evidence at transcript level"/>
<feature type="signal peptide" evidence="1">
    <location>
        <begin position="1"/>
        <end position="18"/>
    </location>
</feature>
<accession>A0A023FCS8</accession>
<evidence type="ECO:0000256" key="1">
    <source>
        <dbReference type="SAM" id="SignalP"/>
    </source>
</evidence>
<evidence type="ECO:0008006" key="3">
    <source>
        <dbReference type="Google" id="ProtNLM"/>
    </source>
</evidence>
<feature type="chain" id="PRO_5001519707" description="Secreted protein" evidence="1">
    <location>
        <begin position="19"/>
        <end position="124"/>
    </location>
</feature>
<reference evidence="2" key="1">
    <citation type="submission" date="2014-03" db="EMBL/GenBank/DDBJ databases">
        <title>The sialotranscriptome of Amblyomma triste, Amblyomma parvum and Amblyomma cajennense ticks, uncovered by 454-based RNA-seq.</title>
        <authorList>
            <person name="Garcia G.R."/>
            <person name="Gardinassi L.G."/>
            <person name="Ribeiro J.M."/>
            <person name="Anatriello E."/>
            <person name="Ferreira B.R."/>
            <person name="Moreira H.N."/>
            <person name="Mafra C."/>
            <person name="Olegario M.M."/>
            <person name="Szabo P.J."/>
            <person name="Miranda-Santos I.K."/>
            <person name="Maruyama S.R."/>
        </authorList>
    </citation>
    <scope>NUCLEOTIDE SEQUENCE</scope>
    <source>
        <strain evidence="2">Uberlandia</strain>
        <tissue evidence="2">Salivary glands</tissue>
    </source>
</reference>
<dbReference type="EMBL" id="GBBK01004846">
    <property type="protein sequence ID" value="JAC19636.1"/>
    <property type="molecule type" value="mRNA"/>
</dbReference>
<organism evidence="2">
    <name type="scientific">Amblyomma cajennense</name>
    <name type="common">Cayenne tick</name>
    <name type="synonym">Acarus cajennensis</name>
    <dbReference type="NCBI Taxonomy" id="34607"/>
    <lineage>
        <taxon>Eukaryota</taxon>
        <taxon>Metazoa</taxon>
        <taxon>Ecdysozoa</taxon>
        <taxon>Arthropoda</taxon>
        <taxon>Chelicerata</taxon>
        <taxon>Arachnida</taxon>
        <taxon>Acari</taxon>
        <taxon>Parasitiformes</taxon>
        <taxon>Ixodida</taxon>
        <taxon>Ixodoidea</taxon>
        <taxon>Ixodidae</taxon>
        <taxon>Amblyomminae</taxon>
        <taxon>Amblyomma</taxon>
    </lineage>
</organism>